<dbReference type="Proteomes" id="UP000694866">
    <property type="component" value="Unplaced"/>
</dbReference>
<dbReference type="GO" id="GO:0004867">
    <property type="term" value="F:serine-type endopeptidase inhibitor activity"/>
    <property type="evidence" value="ECO:0007669"/>
    <property type="project" value="UniProtKB-KW"/>
</dbReference>
<evidence type="ECO:0000256" key="1">
    <source>
        <dbReference type="ARBA" id="ARBA00009500"/>
    </source>
</evidence>
<evidence type="ECO:0000256" key="2">
    <source>
        <dbReference type="ARBA" id="ARBA00022690"/>
    </source>
</evidence>
<name>A0A0C9S0B3_9HYME</name>
<dbReference type="RefSeq" id="XP_011314410.1">
    <property type="nucleotide sequence ID" value="XM_011316108.1"/>
</dbReference>
<protein>
    <submittedName>
        <fullName evidence="7">SERPINA3-8 protein</fullName>
    </submittedName>
    <submittedName>
        <fullName evidence="9">Serpin A3-8</fullName>
    </submittedName>
</protein>
<accession>A0A0C9S0B3</accession>
<dbReference type="GeneID" id="105273584"/>
<dbReference type="PANTHER" id="PTHR11461">
    <property type="entry name" value="SERINE PROTEASE INHIBITOR, SERPIN"/>
    <property type="match status" value="1"/>
</dbReference>
<dbReference type="KEGG" id="fas:105273584"/>
<dbReference type="SMART" id="SM00093">
    <property type="entry name" value="SERPIN"/>
    <property type="match status" value="1"/>
</dbReference>
<reference evidence="9" key="2">
    <citation type="submission" date="2025-04" db="UniProtKB">
        <authorList>
            <consortium name="RefSeq"/>
        </authorList>
    </citation>
    <scope>IDENTIFICATION</scope>
    <source>
        <strain evidence="9">USDA-PBARC FA_bdor</strain>
        <tissue evidence="9">Whole organism</tissue>
    </source>
</reference>
<evidence type="ECO:0000259" key="6">
    <source>
        <dbReference type="SMART" id="SM00093"/>
    </source>
</evidence>
<dbReference type="PROSITE" id="PS00284">
    <property type="entry name" value="SERPIN"/>
    <property type="match status" value="1"/>
</dbReference>
<evidence type="ECO:0000313" key="9">
    <source>
        <dbReference type="RefSeq" id="XP_011314410.1"/>
    </source>
</evidence>
<dbReference type="MEROPS" id="I04.077"/>
<dbReference type="InterPro" id="IPR036186">
    <property type="entry name" value="Serpin_sf"/>
</dbReference>
<comment type="similarity">
    <text evidence="1 4">Belongs to the serpin family.</text>
</comment>
<dbReference type="InterPro" id="IPR023796">
    <property type="entry name" value="Serpin_dom"/>
</dbReference>
<dbReference type="InterPro" id="IPR042185">
    <property type="entry name" value="Serpin_sf_2"/>
</dbReference>
<dbReference type="PANTHER" id="PTHR11461:SF211">
    <property type="entry name" value="GH10112P-RELATED"/>
    <property type="match status" value="1"/>
</dbReference>
<dbReference type="AlphaFoldDB" id="A0A0C9S0B3"/>
<keyword evidence="5" id="KW-0732">Signal</keyword>
<evidence type="ECO:0000256" key="3">
    <source>
        <dbReference type="ARBA" id="ARBA00022900"/>
    </source>
</evidence>
<dbReference type="Gene3D" id="3.30.497.10">
    <property type="entry name" value="Antithrombin, subunit I, domain 2"/>
    <property type="match status" value="1"/>
</dbReference>
<evidence type="ECO:0000256" key="5">
    <source>
        <dbReference type="SAM" id="SignalP"/>
    </source>
</evidence>
<dbReference type="SUPFAM" id="SSF56574">
    <property type="entry name" value="Serpins"/>
    <property type="match status" value="1"/>
</dbReference>
<dbReference type="CDD" id="cd19601">
    <property type="entry name" value="serpin42Da-like"/>
    <property type="match status" value="1"/>
</dbReference>
<sequence length="410" mass="46301">MKLVFLMLAFLALHNYTRAQIVFPGQVSQRRNQYASTQSLKNRINKFTMSLFKNILEKESGNFVTSPLSAYLVLAMTAYGAKGTTRDELLQVLDLPYDKESAKSLLHVINSVKRYSTESLLRVENRIFAKPHLSLNRYYQALLQGVFQSSVQTVDFGNPSEAVNIINAWCRRATFGFIDKIVDDTIDPTTALLLANSVLFQGKWKIPFSSRDTYLRPFKVNDTITKDVPTMIHEEDVLIGKLPHLKATFIGLPYKDGDKPEETIHMYAILPDRPEYLTITERNIGRLTLADLQNAKLFEREIRLPKVKISKNLKLRDYLMAMGIKQAFSKDADFNGMFNNARKLSISDLVQKTLLKVDEEGTIAAAVAWAPLTNKIGSLPLVFDRPFLVVIATNDVILFAGKVTDPSVSE</sequence>
<evidence type="ECO:0000256" key="4">
    <source>
        <dbReference type="RuleBase" id="RU000411"/>
    </source>
</evidence>
<keyword evidence="3" id="KW-0722">Serine protease inhibitor</keyword>
<keyword evidence="2" id="KW-0646">Protease inhibitor</keyword>
<evidence type="ECO:0000313" key="8">
    <source>
        <dbReference type="Proteomes" id="UP000694866"/>
    </source>
</evidence>
<feature type="domain" description="Serpin" evidence="6">
    <location>
        <begin position="49"/>
        <end position="406"/>
    </location>
</feature>
<reference evidence="7" key="1">
    <citation type="submission" date="2015-01" db="EMBL/GenBank/DDBJ databases">
        <title>Transcriptome Assembly of Fopius arisanus.</title>
        <authorList>
            <person name="Geib S."/>
        </authorList>
    </citation>
    <scope>NUCLEOTIDE SEQUENCE</scope>
</reference>
<proteinExistence type="inferred from homology"/>
<dbReference type="InterPro" id="IPR023795">
    <property type="entry name" value="Serpin_CS"/>
</dbReference>
<feature type="chain" id="PRO_5044541839" evidence="5">
    <location>
        <begin position="20"/>
        <end position="410"/>
    </location>
</feature>
<dbReference type="Gene3D" id="2.30.39.10">
    <property type="entry name" value="Alpha-1-antitrypsin, domain 1"/>
    <property type="match status" value="1"/>
</dbReference>
<accession>A0A9R1TRL4</accession>
<dbReference type="Pfam" id="PF00079">
    <property type="entry name" value="Serpin"/>
    <property type="match status" value="1"/>
</dbReference>
<dbReference type="InterPro" id="IPR000215">
    <property type="entry name" value="Serpin_fam"/>
</dbReference>
<evidence type="ECO:0000313" key="7">
    <source>
        <dbReference type="EMBL" id="JAG85022.1"/>
    </source>
</evidence>
<dbReference type="InterPro" id="IPR042178">
    <property type="entry name" value="Serpin_sf_1"/>
</dbReference>
<feature type="signal peptide" evidence="5">
    <location>
        <begin position="1"/>
        <end position="19"/>
    </location>
</feature>
<dbReference type="GO" id="GO:0005615">
    <property type="term" value="C:extracellular space"/>
    <property type="evidence" value="ECO:0007669"/>
    <property type="project" value="InterPro"/>
</dbReference>
<keyword evidence="8" id="KW-1185">Reference proteome</keyword>
<gene>
    <name evidence="7" type="primary">SERPINA3-8</name>
    <name evidence="9" type="synonym">LOC105273584</name>
    <name evidence="7" type="ORF">g.13671</name>
</gene>
<dbReference type="EMBL" id="GBYB01015255">
    <property type="protein sequence ID" value="JAG85022.1"/>
    <property type="molecule type" value="Transcribed_RNA"/>
</dbReference>
<organism evidence="7">
    <name type="scientific">Fopius arisanus</name>
    <dbReference type="NCBI Taxonomy" id="64838"/>
    <lineage>
        <taxon>Eukaryota</taxon>
        <taxon>Metazoa</taxon>
        <taxon>Ecdysozoa</taxon>
        <taxon>Arthropoda</taxon>
        <taxon>Hexapoda</taxon>
        <taxon>Insecta</taxon>
        <taxon>Pterygota</taxon>
        <taxon>Neoptera</taxon>
        <taxon>Endopterygota</taxon>
        <taxon>Hymenoptera</taxon>
        <taxon>Apocrita</taxon>
        <taxon>Ichneumonoidea</taxon>
        <taxon>Braconidae</taxon>
        <taxon>Opiinae</taxon>
        <taxon>Fopius</taxon>
    </lineage>
</organism>
<dbReference type="OrthoDB" id="7689089at2759"/>